<dbReference type="SUPFAM" id="SSF55486">
    <property type="entry name" value="Metalloproteases ('zincins'), catalytic domain"/>
    <property type="match status" value="1"/>
</dbReference>
<reference evidence="4 5" key="1">
    <citation type="submission" date="2020-08" db="EMBL/GenBank/DDBJ databases">
        <title>Genome Sequencing of Nocardia wallacei strain FMUON74 and assembly.</title>
        <authorList>
            <person name="Toyokawa M."/>
            <person name="Uesaka K."/>
        </authorList>
    </citation>
    <scope>NUCLEOTIDE SEQUENCE [LARGE SCALE GENOMIC DNA]</scope>
    <source>
        <strain evidence="4 5">FMUON74</strain>
    </source>
</reference>
<feature type="domain" description="N-acetyltransferase" evidence="3">
    <location>
        <begin position="5105"/>
        <end position="5269"/>
    </location>
</feature>
<dbReference type="Pfam" id="PF00583">
    <property type="entry name" value="Acetyltransf_1"/>
    <property type="match status" value="2"/>
</dbReference>
<dbReference type="GO" id="GO:0003677">
    <property type="term" value="F:DNA binding"/>
    <property type="evidence" value="ECO:0007669"/>
    <property type="project" value="InterPro"/>
</dbReference>
<dbReference type="PANTHER" id="PTHR43617:SF20">
    <property type="entry name" value="N-ALPHA-ACETYLTRANSFERASE RIMI"/>
    <property type="match status" value="1"/>
</dbReference>
<feature type="region of interest" description="Disordered" evidence="1">
    <location>
        <begin position="3400"/>
        <end position="3461"/>
    </location>
</feature>
<dbReference type="GO" id="GO:0006508">
    <property type="term" value="P:proteolysis"/>
    <property type="evidence" value="ECO:0007669"/>
    <property type="project" value="InterPro"/>
</dbReference>
<feature type="domain" description="HTH cro/C1-type" evidence="2">
    <location>
        <begin position="1071"/>
        <end position="1119"/>
    </location>
</feature>
<dbReference type="SUPFAM" id="SSF55729">
    <property type="entry name" value="Acyl-CoA N-acyltransferases (Nat)"/>
    <property type="match status" value="2"/>
</dbReference>
<feature type="region of interest" description="Disordered" evidence="1">
    <location>
        <begin position="784"/>
        <end position="859"/>
    </location>
</feature>
<accession>A0A7G1KLW3</accession>
<feature type="compositionally biased region" description="Polar residues" evidence="1">
    <location>
        <begin position="2297"/>
        <end position="2308"/>
    </location>
</feature>
<feature type="compositionally biased region" description="Basic and acidic residues" evidence="1">
    <location>
        <begin position="784"/>
        <end position="794"/>
    </location>
</feature>
<dbReference type="GO" id="GO:0008270">
    <property type="term" value="F:zinc ion binding"/>
    <property type="evidence" value="ECO:0007669"/>
    <property type="project" value="InterPro"/>
</dbReference>
<evidence type="ECO:0000313" key="4">
    <source>
        <dbReference type="EMBL" id="BCK56247.1"/>
    </source>
</evidence>
<feature type="domain" description="N-acetyltransferase" evidence="3">
    <location>
        <begin position="1152"/>
        <end position="1313"/>
    </location>
</feature>
<dbReference type="Pfam" id="PF00246">
    <property type="entry name" value="Peptidase_M14"/>
    <property type="match status" value="1"/>
</dbReference>
<dbReference type="RefSeq" id="WP_187683356.1">
    <property type="nucleotide sequence ID" value="NZ_AP023396.1"/>
</dbReference>
<name>A0A7G1KLW3_9NOCA</name>
<evidence type="ECO:0008006" key="6">
    <source>
        <dbReference type="Google" id="ProtNLM"/>
    </source>
</evidence>
<proteinExistence type="predicted"/>
<dbReference type="PROSITE" id="PS50943">
    <property type="entry name" value="HTH_CROC1"/>
    <property type="match status" value="2"/>
</dbReference>
<dbReference type="GO" id="GO:0008999">
    <property type="term" value="F:protein-N-terminal-alanine acetyltransferase activity"/>
    <property type="evidence" value="ECO:0007669"/>
    <property type="project" value="TreeGrafter"/>
</dbReference>
<dbReference type="InterPro" id="IPR000182">
    <property type="entry name" value="GNAT_dom"/>
</dbReference>
<feature type="region of interest" description="Disordered" evidence="1">
    <location>
        <begin position="1"/>
        <end position="28"/>
    </location>
</feature>
<gene>
    <name evidence="4" type="ORF">NWFMUON74_40190</name>
</gene>
<feature type="compositionally biased region" description="Basic and acidic residues" evidence="1">
    <location>
        <begin position="3670"/>
        <end position="3679"/>
    </location>
</feature>
<feature type="domain" description="HTH cro/C1-type" evidence="2">
    <location>
        <begin position="1006"/>
        <end position="1059"/>
    </location>
</feature>
<dbReference type="InterPro" id="IPR018497">
    <property type="entry name" value="Peptidase_M13_C"/>
</dbReference>
<feature type="compositionally biased region" description="Basic and acidic residues" evidence="1">
    <location>
        <begin position="3434"/>
        <end position="3461"/>
    </location>
</feature>
<dbReference type="KEGG" id="nwl:NWFMUON74_40190"/>
<keyword evidence="5" id="KW-1185">Reference proteome</keyword>
<dbReference type="PANTHER" id="PTHR43617">
    <property type="entry name" value="L-AMINO ACID N-ACETYLTRANSFERASE"/>
    <property type="match status" value="1"/>
</dbReference>
<dbReference type="SUPFAM" id="SSF47413">
    <property type="entry name" value="lambda repressor-like DNA-binding domains"/>
    <property type="match status" value="1"/>
</dbReference>
<dbReference type="InterPro" id="IPR024079">
    <property type="entry name" value="MetalloPept_cat_dom_sf"/>
</dbReference>
<dbReference type="Gene3D" id="3.40.390.10">
    <property type="entry name" value="Collagenase (Catalytic Domain)"/>
    <property type="match status" value="1"/>
</dbReference>
<evidence type="ECO:0000259" key="2">
    <source>
        <dbReference type="PROSITE" id="PS50943"/>
    </source>
</evidence>
<feature type="region of interest" description="Disordered" evidence="1">
    <location>
        <begin position="5070"/>
        <end position="5097"/>
    </location>
</feature>
<dbReference type="GeneID" id="80348507"/>
<dbReference type="InterPro" id="IPR050276">
    <property type="entry name" value="MshD_Acetyltransferase"/>
</dbReference>
<dbReference type="Proteomes" id="UP000516173">
    <property type="component" value="Chromosome"/>
</dbReference>
<feature type="compositionally biased region" description="Basic and acidic residues" evidence="1">
    <location>
        <begin position="2379"/>
        <end position="2388"/>
    </location>
</feature>
<dbReference type="PROSITE" id="PS51186">
    <property type="entry name" value="GNAT"/>
    <property type="match status" value="2"/>
</dbReference>
<dbReference type="Gene3D" id="3.40.630.30">
    <property type="match status" value="2"/>
</dbReference>
<dbReference type="InterPro" id="IPR010982">
    <property type="entry name" value="Lambda_DNA-bd_dom_sf"/>
</dbReference>
<feature type="region of interest" description="Disordered" evidence="1">
    <location>
        <begin position="3625"/>
        <end position="3691"/>
    </location>
</feature>
<dbReference type="InterPro" id="IPR001387">
    <property type="entry name" value="Cro/C1-type_HTH"/>
</dbReference>
<dbReference type="Gene3D" id="1.10.260.40">
    <property type="entry name" value="lambda repressor-like DNA-binding domains"/>
    <property type="match status" value="1"/>
</dbReference>
<evidence type="ECO:0000259" key="3">
    <source>
        <dbReference type="PROSITE" id="PS51186"/>
    </source>
</evidence>
<dbReference type="Pfam" id="PF01431">
    <property type="entry name" value="Peptidase_M13"/>
    <property type="match status" value="1"/>
</dbReference>
<evidence type="ECO:0000256" key="1">
    <source>
        <dbReference type="SAM" id="MobiDB-lite"/>
    </source>
</evidence>
<feature type="compositionally biased region" description="Basic and acidic residues" evidence="1">
    <location>
        <begin position="826"/>
        <end position="848"/>
    </location>
</feature>
<dbReference type="Pfam" id="PF13560">
    <property type="entry name" value="HTH_31"/>
    <property type="match status" value="1"/>
</dbReference>
<evidence type="ECO:0000313" key="5">
    <source>
        <dbReference type="Proteomes" id="UP000516173"/>
    </source>
</evidence>
<dbReference type="InterPro" id="IPR016181">
    <property type="entry name" value="Acyl_CoA_acyltransferase"/>
</dbReference>
<dbReference type="Gene3D" id="3.40.630.10">
    <property type="entry name" value="Zn peptidases"/>
    <property type="match status" value="1"/>
</dbReference>
<sequence length="5269" mass="575902">MDGGFAPGPVHSALPTSGPHGADSLVGPQHPAERFARLAGWLRIAGAIPGAIAAPLDDDDDLPDRPLRQPDTSAAVQAFNRLHASLPSAAVETLNQYLDHAGPAAVVHDMTLSDEQALHQLEDRRDRLASALGLRPGQIAGAEGIRLVGDMVERARQKFSGALATLPRPPAEVDAAITRAVIADAVADLARISTDTEAPAEPMVEAASKYLAVTALLDLVVSVHQRTPNGCVNNAVTMMRVLYPDNQHSYRMPEHTPLAGHGSADVQFASGGGAFTTFDSLDKAAESLAKIPGGASWVVYNWIDTDEGQDGKVRTHLVLLHNRSDRQNEPDLVVLDINAGNTRSATLPEDLSGPKALLKRSVRFEKWKKKQGSHIERLNEKDSLVRAIEFDSGGNALERDSESRNPAASAPLADVVSLASRRNHVPPQVQLDELRHAGHRPPDSRPHIDNVPTAATELWRPEYEQSPAGDENPDDAIDSSMALADSTETGVNRYFGAGAETFEPGGGIGSRPSGRKDDSLHVQMFLSAGTIGLDPAAAIPGTPERQRLDESRDAYLGEFSQLRRNAGDPRLTGDPASTLTSQEAIQTVAQLDSDALATPQQHAIGRLWLHLHRLLTAADELTQLETTARPDDDVLKQLATVIGLWRTVVGADSYQDAILAEYRMEYVKTSLPGVDAATCRTLLRRYEEIREALPGVVNARYPTSEPPHAILEEFVDSVRQYVGTALLPENLQTLPAMIDAAAEALRPLLMGSVDWSLDDLRAYALLDLQRRFLDRLVPSLREQADFEEHTDGPDRPIGARPPKDEEGLPEPEIRSAPVGPETEFSEQLHKERALREDAARQGQEHDAAVPRPRSGDGPQDWLRAIRRHLELSAEQMDELIGATGGTWAAAEAAVDPRSLTDDEVRALLRRVPGARRLYSTLAERFYPGLETRSPMVGRSLRRIREKAGVRIERFALQLGVLEATVRHRELAQHLPPSRRAWEGHLRALAACLPWRVYDDAHLGAVLKVFRLESGRGREQIAETMGVSTETIDKIETGVSIPSTDTVQQYLLALVPAVPRYPEGFEELRHYLKYLRDTAGFSQSQVAKAARMLTIAAVRNVESGKTPPSKEFIELYLRIFAPSAVTYRDIAETFDEVRFEIPQRGGKQVLSGLMVEVATVADLGALSERFGQSWVFEDRLQRQDRGGGVLFVARRGGGLVAHGFLWLEDAEEPEIRSGLPGVALINHLEVADGFRGGGIGSELIARMERYARVEAGRDRVALAVFPSNTGAVRLYERLGYVDWGRGAVQCYGIVEQADGSRVRVPDVEMARVLVKDLAQSALPDDSLQPPSLPAFTPAGGGPHRIDPDAGGIGAQAVFGGHAVDSTPEQVKELLRHTRVGRRVLASLESMPVHARFELMGGSGHRDGEWVESALAATVFTSGNDFVAHALALVHEFMHAKFFVDGRTVHDPLSMSIDEYVWAMVVEETECFRLMAGLAVELRTLGLEIPLQVTEAAYNEAYDKAVERRIGAALTPEQIHQQAHASAMRACEQEVATFRWVDGRSYRRYYRDGYEALEAAARTRSEVATVTATKNHRRYDLTPESAERMRRASLDYDHDAVLANDLSRRLAETAAELGIAGGFRSVTRERVAHEIAALDTELATDPSDRLPELRRRQHQWRELSDMADEYGRLDASMRWDRVKQMQDVLAADVVERMVRTVSGAEPISDRAVLVPGTPRRLVIVGGAGDHEDVLADPGVAAASRDAQVEYCHVQMEPGGEPHVWTSIEPAAARRPTPMGSLRLAERATRQRMDRIRAGLGNTEIGKWALEVLHDVEIVQTSDAAEAGYKPVLHRLVLDAGMSDEHHMAHLVHQAIHVAVARSRESIEAVRAQLISPREVYVDARMDEETRAHAMEIVAAVQLRAAGYDVPEPVGMRAYTEAYYRARADLAENMAPDGQAVPDRLLPVLDRMANDAGLVALRPEVEAHAESYRDFYGKAWDAAQGVQPFAEQVQAARRSGERSVRALDGGAAVPGVQNVELVSYNDGAAYVRMTVHDSRARHGAVLSSRLGRAFDVPMPRVVAEGDVLYFEPTSWALPVELSRIGVGSIRLGLHDALVGFPDSADRVIVERSERIAWSNHHRAFEFEDLTRETVSRFAQRFLRTRADGTVDFIAHDVPRSELEWFRDQAEKLRTDFEHLGRADWHDMVMTRLAKIMSLSAAVPGIEPATRSDGPGGAPAAADVSQQTIKGPPRNKAKSVVTKGSHELSRAASPVRFASNGPVGRPNRPAESGSRGVDRSTGTRLPGDQAGALPADITRSAPWSGQEIQTPGTLPGTGSGEPVVEKSATGMDSDKLRLEDTSSSEPGVDGRLNRHVGAEQNHVLSGPGRPAAESETNSWTDHGTADRDNTAEPDNRLRIRWTDFPLPGRVITSAAPLTKEDTEKTAELQEFARRQAEAGNGMVVRLLARGRKPTSDDWYAEYWRLTDERSRNLASLFGHEQLLEPITDEKPNADRLGPIGKRREGPAVWSPEEADWVRGQSAPSFEAYAEAGARALDRFRTENVAGDELQNTVGLCDGTRINGNSLFRGEPAERVNRKARARSSAMGLDVNKRSAIWLGQAYAVVGTEADRQRILQDAFQQLAGSAIFTVEVWANIAYKLYQSPQWVSNFDSVIRTYLAAAAMYRMGRVPHFPHHLDLLAYAMSQKDFVQYVVDYDNIVLRFTRSSESGSNLEDAWSAYVKGPPQDNERQLLVTSNPMPERAQQEAAGNRAVVVDEPVSAWDVDAVLLIDRFVGDTPPTHEQLRQRLRALASRHPGLASYTQIGRSRKGRPVEMLSIHGGQNQDLMDVGVHPMEATTRAVALAHAEYVLENGEMRSADSYNIVVCSDPDSEALNAPLAQTVGPVDLYAYHLGIHRAAGPEQPGWNFPTAAPVPGEAFDSAVPKPETLAVMGVIKALKPGLSMSLHSIDTGGTYMYAGYSEDRRFEIFGSEIASVFHAVAEKYGIPVESSPGEIAGSPTSRKLGNGVYTHPADRGRALSGEFVTRYGGLPFIVEVSEWMTLPSSFERFEAANMLRARADVLSSLIQLLPSDVASTTFSDSAKSFASGMRMRAEEWQDPSRIFGAESLHRLSVRGAGALMRHILENLRDRPNHRGLIGIYRQADRHYTDWIRVQREDQNPVWRPLRSTAGMPLETYYKLKQAIRRHQMKRPILVRGPDTASAADSMSTSSPGPTNSRIDSSSSPLGRELAGVDDVVGARAVDCFVRAAAQVRKMTGSSVIRELAPGQSGARGGFPLAVQRASGGVFCVVGTWAELERQLLRMGPGATFLVAYHPVGAARPLSLTGFGPGSHVVTISRFKSEEQPAAEAAPARIVFYDPNGDREWDYELGARPEDLVLPEGVEKAAVLYDHVGDVVPLPGPPMLPAFPVGASREAPESIADPLRGPPDYGAADRPLDTSAEDSHRSRPVDVGRRSDVPQHRPVDSAAHHTVDCFRQVLERVRVETGSTEITRPPFGQLGARGAFPLAAQAATGGTFCELGDWPELEQQLLEMEPGATLLVVYYPLGAASSLITLLDSGPGSHTVKISHSKKEPGRIEFYDPGARSRPWGYVPGNLPEDLVLPQNVDKVGVLYNHRGDIVSLPGSRPVLPPFPIAGMGEGPPVSGPGPGHVAGQDATVSGKHHDDARPSRAAVPGEDPSERGVRESEEVAAPESDPLSELTGPAELVAALREHGVVVDGAAVAVALGVRPPGDDAAVELSVPEWLYQRLAERSEEWREVSLDSGEEQRSVDGHPADFWPRRSESHPVLAHGRYRVTVGWPGLSMLQELRDPVTGKQRRDLASHDELRDRAWRGPSVLVAGLPDVLAWTQERDLPADAIASQWIKDVLLDPRRAPLPEGVLAADIAEVTEILRAVFRKVGESLPDGLLADSETQRAIGLIAEGLYTARTLYGDPRIGRANHRYGSFQLPGFTGSAFYHDGDIANGLSSIVENGILLGGKLERILLAMAAAAWSDIEYGHGGKSDNPEGYDEKRSAALLEQRAIVHGFNEAKALEAAKAVVATAFDEQTGTQTFVMSDDLRQQRSVAGQEPRNIGQWVAGEDLQTLSSPEAVIDCISAAAERLIMRRKDGRGEFGRFLAKLGTRANYLADALHLIGFYRDVRPDGLNSEGPTVGEAFVELLRKYSGFVDPDSSYGYRYPDGWVLGNRDMRREHAALLRRITHKLETDRDYTPVDAMRDAQEHAERMREKYRGFRWQQVIRPGRQPWDPLGIADSLRRRLPGGYESSKTRDVIDGVIRVAELVAPAAADAAATPGGMADAAIVLTMTETTDGRPHLRAQLDYSVLGTPPSRVALHQALSGVACRISIEQEQPLILSEQLPRHRVLLDFAGPVVADRRDRTGFGHGPDGPVTVPITVGSDTGAVTRRARSLVEGALDGRHYTDRVAPVVAELITRSKSADVVVDTARGEGDTVVSMQAGDWVLGFEAVNARNYPTVQIRFPTTPDSDETGETNDLRAVLSALLPDAPRFADRLTTELAGLGAGELALVLTGDPGYRSVQADFKGRRPMRIVRFETDLGVEEAVAPGTNLLDGGIRPMHPAVATTAERPATAQTGTTDTDPQMPEKGQYEGPMFSIHICTKDGPDRLGKLLADIESVAPFVDAVFIYDDSVSWINRVRVRTAAQQMSFPTCYIDEPRRYELLENLPWPSRGSRSYAQYAFKELGKPEWDHAGARALAHFIAASIAPPRGKILFLDDDIRLADALFQGELHAVDSRAISEFLAGPAPADSIVGAEYIGRADIYDVEHAKQALELDSRQSGPRVVYRTVPAYQGDQRDESLAGDIPISGAFLLMDGQAVRRAPIPHSYNEDCAFTAVLQSYGYRVDVAPFKPLHTGDEKYIRWRTALIQQVGAVVQKALEQALGEVGIVDLTVLVDRAVGHCEYHASASVAAWKKLFSDSSRQFGEVHYSNMYALVDYERIVRGAQATIVAYFRQWDGWQKLVKDPEVSTYIRGFAAGILSIPLREGSVESPLLARRLAVDSHAPPDIRINGVVRNLDAFYEAFGVQPGDRLYLDPAERVRLWGPGSSLAAVSGSSEVDAAISHAEGPALGNRPRSTPWQRATGATAAESPPRTVANADVQVRMLRPDDWRIEREMNLASKKDTPHEWRDSYEDILALSESNFRELLAEETSPRAVTFVAMRGGSPVGTIVGKKRPELPGHTIEMTRIFVVPEARGTGTGDMLVRTFLEWAKRNGYQRAVAGVRPDNVASMRLCERHGFAATGTVSGKRVNLEYAIDNIYDPKT</sequence>
<dbReference type="CDD" id="cd00093">
    <property type="entry name" value="HTH_XRE"/>
    <property type="match status" value="2"/>
</dbReference>
<feature type="compositionally biased region" description="Polar residues" evidence="1">
    <location>
        <begin position="3205"/>
        <end position="3218"/>
    </location>
</feature>
<feature type="region of interest" description="Disordered" evidence="1">
    <location>
        <begin position="2203"/>
        <end position="2388"/>
    </location>
</feature>
<dbReference type="SMART" id="SM00530">
    <property type="entry name" value="HTH_XRE"/>
    <property type="match status" value="3"/>
</dbReference>
<dbReference type="GO" id="GO:0004181">
    <property type="term" value="F:metallocarboxypeptidase activity"/>
    <property type="evidence" value="ECO:0007669"/>
    <property type="project" value="InterPro"/>
</dbReference>
<feature type="compositionally biased region" description="Low complexity" evidence="1">
    <location>
        <begin position="3192"/>
        <end position="3204"/>
    </location>
</feature>
<dbReference type="InterPro" id="IPR000834">
    <property type="entry name" value="Peptidase_M14"/>
</dbReference>
<protein>
    <recommendedName>
        <fullName evidence="6">N-acetyltransferase domain-containing protein</fullName>
    </recommendedName>
</protein>
<dbReference type="EMBL" id="AP023396">
    <property type="protein sequence ID" value="BCK56247.1"/>
    <property type="molecule type" value="Genomic_DNA"/>
</dbReference>
<organism evidence="4 5">
    <name type="scientific">Nocardia wallacei</name>
    <dbReference type="NCBI Taxonomy" id="480035"/>
    <lineage>
        <taxon>Bacteria</taxon>
        <taxon>Bacillati</taxon>
        <taxon>Actinomycetota</taxon>
        <taxon>Actinomycetes</taxon>
        <taxon>Mycobacteriales</taxon>
        <taxon>Nocardiaceae</taxon>
        <taxon>Nocardia</taxon>
    </lineage>
</organism>
<dbReference type="SUPFAM" id="SSF53187">
    <property type="entry name" value="Zn-dependent exopeptidases"/>
    <property type="match status" value="1"/>
</dbReference>
<feature type="region of interest" description="Disordered" evidence="1">
    <location>
        <begin position="3185"/>
        <end position="3219"/>
    </location>
</feature>
<dbReference type="CDD" id="cd04301">
    <property type="entry name" value="NAT_SF"/>
    <property type="match status" value="2"/>
</dbReference>
<dbReference type="GO" id="GO:0004222">
    <property type="term" value="F:metalloendopeptidase activity"/>
    <property type="evidence" value="ECO:0007669"/>
    <property type="project" value="InterPro"/>
</dbReference>